<feature type="transmembrane region" description="Helical" evidence="6">
    <location>
        <begin position="73"/>
        <end position="94"/>
    </location>
</feature>
<feature type="transmembrane region" description="Helical" evidence="6">
    <location>
        <begin position="40"/>
        <end position="61"/>
    </location>
</feature>
<evidence type="ECO:0000256" key="2">
    <source>
        <dbReference type="ARBA" id="ARBA00009190"/>
    </source>
</evidence>
<dbReference type="Proteomes" id="UP000603434">
    <property type="component" value="Unassembled WGS sequence"/>
</dbReference>
<evidence type="ECO:0000313" key="8">
    <source>
        <dbReference type="Proteomes" id="UP000603434"/>
    </source>
</evidence>
<gene>
    <name evidence="7" type="ORF">H8E23_04280</name>
</gene>
<dbReference type="Pfam" id="PF01169">
    <property type="entry name" value="GDT1"/>
    <property type="match status" value="1"/>
</dbReference>
<evidence type="ECO:0000256" key="1">
    <source>
        <dbReference type="ARBA" id="ARBA00004141"/>
    </source>
</evidence>
<dbReference type="PANTHER" id="PTHR12608">
    <property type="entry name" value="TRANSMEMBRANE PROTEIN HTP-1 RELATED"/>
    <property type="match status" value="1"/>
</dbReference>
<comment type="subcellular location">
    <subcellularLocation>
        <location evidence="1 6">Membrane</location>
        <topology evidence="1 6">Multi-pass membrane protein</topology>
    </subcellularLocation>
</comment>
<name>A0A8J6NPL1_9BACT</name>
<reference evidence="7 8" key="1">
    <citation type="submission" date="2020-08" db="EMBL/GenBank/DDBJ databases">
        <title>Bridging the membrane lipid divide: bacteria of the FCB group superphylum have the potential to synthesize archaeal ether lipids.</title>
        <authorList>
            <person name="Villanueva L."/>
            <person name="Von Meijenfeldt F.A.B."/>
            <person name="Westbye A.B."/>
            <person name="Yadav S."/>
            <person name="Hopmans E.C."/>
            <person name="Dutilh B.E."/>
            <person name="Sinninghe Damste J.S."/>
        </authorList>
    </citation>
    <scope>NUCLEOTIDE SEQUENCE [LARGE SCALE GENOMIC DNA]</scope>
    <source>
        <strain evidence="7">NIOZ-UU30</strain>
    </source>
</reference>
<evidence type="ECO:0000313" key="7">
    <source>
        <dbReference type="EMBL" id="MBC8360596.1"/>
    </source>
</evidence>
<dbReference type="InterPro" id="IPR001727">
    <property type="entry name" value="GDT1-like"/>
</dbReference>
<keyword evidence="5 6" id="KW-0472">Membrane</keyword>
<organism evidence="7 8">
    <name type="scientific">Candidatus Desulfatibia profunda</name>
    <dbReference type="NCBI Taxonomy" id="2841695"/>
    <lineage>
        <taxon>Bacteria</taxon>
        <taxon>Pseudomonadati</taxon>
        <taxon>Thermodesulfobacteriota</taxon>
        <taxon>Desulfobacteria</taxon>
        <taxon>Desulfobacterales</taxon>
        <taxon>Desulfobacterales incertae sedis</taxon>
        <taxon>Candidatus Desulfatibia</taxon>
    </lineage>
</organism>
<comment type="caution">
    <text evidence="6">Lacks conserved residue(s) required for the propagation of feature annotation.</text>
</comment>
<evidence type="ECO:0000256" key="5">
    <source>
        <dbReference type="ARBA" id="ARBA00023136"/>
    </source>
</evidence>
<keyword evidence="4 6" id="KW-1133">Transmembrane helix</keyword>
<comment type="similarity">
    <text evidence="2 6">Belongs to the GDT1 family.</text>
</comment>
<evidence type="ECO:0000256" key="4">
    <source>
        <dbReference type="ARBA" id="ARBA00022989"/>
    </source>
</evidence>
<dbReference type="PANTHER" id="PTHR12608:SF1">
    <property type="entry name" value="TRANSMEMBRANE PROTEIN 165"/>
    <property type="match status" value="1"/>
</dbReference>
<sequence length="95" mass="9975">MDFKMLMTTFGMVLLAELGDKTQLATFCLSADCDSKLSVFLGSAGALVLSSLIAVLCGEAFSRFVPAGYIKIAAGLFFVIVGAWFIISAARAIVA</sequence>
<protein>
    <recommendedName>
        <fullName evidence="6">GDT1 family protein</fullName>
    </recommendedName>
</protein>
<comment type="caution">
    <text evidence="7">The sequence shown here is derived from an EMBL/GenBank/DDBJ whole genome shotgun (WGS) entry which is preliminary data.</text>
</comment>
<dbReference type="EMBL" id="JACNJH010000098">
    <property type="protein sequence ID" value="MBC8360596.1"/>
    <property type="molecule type" value="Genomic_DNA"/>
</dbReference>
<proteinExistence type="inferred from homology"/>
<evidence type="ECO:0000256" key="6">
    <source>
        <dbReference type="RuleBase" id="RU365102"/>
    </source>
</evidence>
<dbReference type="AlphaFoldDB" id="A0A8J6NPL1"/>
<dbReference type="GO" id="GO:0016020">
    <property type="term" value="C:membrane"/>
    <property type="evidence" value="ECO:0007669"/>
    <property type="project" value="UniProtKB-SubCell"/>
</dbReference>
<keyword evidence="3 6" id="KW-0812">Transmembrane</keyword>
<accession>A0A8J6NPL1</accession>
<evidence type="ECO:0000256" key="3">
    <source>
        <dbReference type="ARBA" id="ARBA00022692"/>
    </source>
</evidence>
<dbReference type="GO" id="GO:0046873">
    <property type="term" value="F:metal ion transmembrane transporter activity"/>
    <property type="evidence" value="ECO:0007669"/>
    <property type="project" value="InterPro"/>
</dbReference>